<evidence type="ECO:0000256" key="1">
    <source>
        <dbReference type="SAM" id="MobiDB-lite"/>
    </source>
</evidence>
<proteinExistence type="predicted"/>
<name>A0A5C3PT56_9APHY</name>
<dbReference type="EMBL" id="ML210989">
    <property type="protein sequence ID" value="TFK92955.1"/>
    <property type="molecule type" value="Genomic_DNA"/>
</dbReference>
<feature type="compositionally biased region" description="Polar residues" evidence="1">
    <location>
        <begin position="362"/>
        <end position="380"/>
    </location>
</feature>
<feature type="compositionally biased region" description="Basic and acidic residues" evidence="1">
    <location>
        <begin position="427"/>
        <end position="457"/>
    </location>
</feature>
<evidence type="ECO:0000313" key="2">
    <source>
        <dbReference type="EMBL" id="TFK92955.1"/>
    </source>
</evidence>
<organism evidence="2 3">
    <name type="scientific">Polyporus arcularius HHB13444</name>
    <dbReference type="NCBI Taxonomy" id="1314778"/>
    <lineage>
        <taxon>Eukaryota</taxon>
        <taxon>Fungi</taxon>
        <taxon>Dikarya</taxon>
        <taxon>Basidiomycota</taxon>
        <taxon>Agaricomycotina</taxon>
        <taxon>Agaricomycetes</taxon>
        <taxon>Polyporales</taxon>
        <taxon>Polyporaceae</taxon>
        <taxon>Polyporus</taxon>
    </lineage>
</organism>
<evidence type="ECO:0000313" key="3">
    <source>
        <dbReference type="Proteomes" id="UP000308197"/>
    </source>
</evidence>
<sequence>MPPKLKRGPPYDDDPGCKYIVIEDPWPGDATGKDRKERFTNLVCAWVRFMLNKQHEVECIYTVNTRNEVIVQLPQDVDIVPILGAHPWRNILTAGNARDANRVSYVFAYDYRNKGEPSKHNWQEIYPTVTGDPPEHLRFPVKFPYPHVSWATPRGKNCADISLPLPPMRQPTPVPDTSLFAPYQHPSQLTAGTVNNAEARRGTEPHAEQRSQSQGPPPTQASKIDPYEEDDHAVHSLRQSSTADVQPSIKTESHNAPIKQEQVLYGPSKTFRSAIEELQQARRMHAQGLSHPPIDHSATNESVNTKREDIHSTPSDSFVAAFNAIRHGHSSDDTEVSPPKAKLDPDLPPPPSDSFVAAFNNVRGTHNSSRSLPTAQTATENVPLKREASYARRITTLADDMHPSVERGEPDVRQPAGKGTSASDPRLATEDPPAPKRLKEEDHTDVPSKRFKRENYY</sequence>
<feature type="compositionally biased region" description="Polar residues" evidence="1">
    <location>
        <begin position="237"/>
        <end position="250"/>
    </location>
</feature>
<feature type="region of interest" description="Disordered" evidence="1">
    <location>
        <begin position="199"/>
        <end position="265"/>
    </location>
</feature>
<dbReference type="Proteomes" id="UP000308197">
    <property type="component" value="Unassembled WGS sequence"/>
</dbReference>
<feature type="compositionally biased region" description="Pro residues" evidence="1">
    <location>
        <begin position="164"/>
        <end position="174"/>
    </location>
</feature>
<feature type="region of interest" description="Disordered" evidence="1">
    <location>
        <begin position="329"/>
        <end position="457"/>
    </location>
</feature>
<protein>
    <submittedName>
        <fullName evidence="2">Uncharacterized protein</fullName>
    </submittedName>
</protein>
<reference evidence="2 3" key="1">
    <citation type="journal article" date="2019" name="Nat. Ecol. Evol.">
        <title>Megaphylogeny resolves global patterns of mushroom evolution.</title>
        <authorList>
            <person name="Varga T."/>
            <person name="Krizsan K."/>
            <person name="Foldi C."/>
            <person name="Dima B."/>
            <person name="Sanchez-Garcia M."/>
            <person name="Sanchez-Ramirez S."/>
            <person name="Szollosi G.J."/>
            <person name="Szarkandi J.G."/>
            <person name="Papp V."/>
            <person name="Albert L."/>
            <person name="Andreopoulos W."/>
            <person name="Angelini C."/>
            <person name="Antonin V."/>
            <person name="Barry K.W."/>
            <person name="Bougher N.L."/>
            <person name="Buchanan P."/>
            <person name="Buyck B."/>
            <person name="Bense V."/>
            <person name="Catcheside P."/>
            <person name="Chovatia M."/>
            <person name="Cooper J."/>
            <person name="Damon W."/>
            <person name="Desjardin D."/>
            <person name="Finy P."/>
            <person name="Geml J."/>
            <person name="Haridas S."/>
            <person name="Hughes K."/>
            <person name="Justo A."/>
            <person name="Karasinski D."/>
            <person name="Kautmanova I."/>
            <person name="Kiss B."/>
            <person name="Kocsube S."/>
            <person name="Kotiranta H."/>
            <person name="LaButti K.M."/>
            <person name="Lechner B.E."/>
            <person name="Liimatainen K."/>
            <person name="Lipzen A."/>
            <person name="Lukacs Z."/>
            <person name="Mihaltcheva S."/>
            <person name="Morgado L.N."/>
            <person name="Niskanen T."/>
            <person name="Noordeloos M.E."/>
            <person name="Ohm R.A."/>
            <person name="Ortiz-Santana B."/>
            <person name="Ovrebo C."/>
            <person name="Racz N."/>
            <person name="Riley R."/>
            <person name="Savchenko A."/>
            <person name="Shiryaev A."/>
            <person name="Soop K."/>
            <person name="Spirin V."/>
            <person name="Szebenyi C."/>
            <person name="Tomsovsky M."/>
            <person name="Tulloss R.E."/>
            <person name="Uehling J."/>
            <person name="Grigoriev I.V."/>
            <person name="Vagvolgyi C."/>
            <person name="Papp T."/>
            <person name="Martin F.M."/>
            <person name="Miettinen O."/>
            <person name="Hibbett D.S."/>
            <person name="Nagy L.G."/>
        </authorList>
    </citation>
    <scope>NUCLEOTIDE SEQUENCE [LARGE SCALE GENOMIC DNA]</scope>
    <source>
        <strain evidence="2 3">HHB13444</strain>
    </source>
</reference>
<feature type="compositionally biased region" description="Basic and acidic residues" evidence="1">
    <location>
        <begin position="399"/>
        <end position="412"/>
    </location>
</feature>
<dbReference type="AlphaFoldDB" id="A0A5C3PT56"/>
<feature type="region of interest" description="Disordered" evidence="1">
    <location>
        <begin position="161"/>
        <end position="183"/>
    </location>
</feature>
<keyword evidence="3" id="KW-1185">Reference proteome</keyword>
<gene>
    <name evidence="2" type="ORF">K466DRAFT_512473</name>
</gene>
<accession>A0A5C3PT56</accession>
<dbReference type="InParanoid" id="A0A5C3PT56"/>
<feature type="compositionally biased region" description="Basic and acidic residues" evidence="1">
    <location>
        <begin position="199"/>
        <end position="209"/>
    </location>
</feature>